<keyword evidence="1" id="KW-0472">Membrane</keyword>
<feature type="transmembrane region" description="Helical" evidence="1">
    <location>
        <begin position="80"/>
        <end position="100"/>
    </location>
</feature>
<dbReference type="RefSeq" id="WP_035012644.1">
    <property type="nucleotide sequence ID" value="NZ_ARZY01000001.1"/>
</dbReference>
<accession>W7QJW2</accession>
<dbReference type="Proteomes" id="UP000019276">
    <property type="component" value="Unassembled WGS sequence"/>
</dbReference>
<sequence length="109" mass="12357">MALVPCPQCGKRISDKAQTCQHCEHVLVDDPEKLSTQRRIHRIKKSSSLITHSFLALILFIGGLAYSSWYAESGMGHDKIASQVVALVGLVWYVVTRIRIMMFKREKQV</sequence>
<evidence type="ECO:0000259" key="2">
    <source>
        <dbReference type="Pfam" id="PF13248"/>
    </source>
</evidence>
<dbReference type="InterPro" id="IPR059113">
    <property type="entry name" value="Znf_ribbon"/>
</dbReference>
<feature type="transmembrane region" description="Helical" evidence="1">
    <location>
        <begin position="49"/>
        <end position="68"/>
    </location>
</feature>
<protein>
    <recommendedName>
        <fullName evidence="2">Putative zinc-ribbon domain-containing protein</fullName>
    </recommendedName>
</protein>
<dbReference type="EMBL" id="ARZY01000001">
    <property type="protein sequence ID" value="EWH12181.1"/>
    <property type="molecule type" value="Genomic_DNA"/>
</dbReference>
<gene>
    <name evidence="3" type="ORF">DS2_00620</name>
</gene>
<feature type="domain" description="Putative zinc-ribbon" evidence="2">
    <location>
        <begin position="3"/>
        <end position="27"/>
    </location>
</feature>
<keyword evidence="1" id="KW-1133">Transmembrane helix</keyword>
<evidence type="ECO:0000313" key="4">
    <source>
        <dbReference type="Proteomes" id="UP000019276"/>
    </source>
</evidence>
<dbReference type="AlphaFoldDB" id="W7QJW2"/>
<keyword evidence="1" id="KW-0812">Transmembrane</keyword>
<dbReference type="OrthoDB" id="8685152at2"/>
<dbReference type="STRING" id="1328313.DS2_00620"/>
<comment type="caution">
    <text evidence="3">The sequence shown here is derived from an EMBL/GenBank/DDBJ whole genome shotgun (WGS) entry which is preliminary data.</text>
</comment>
<evidence type="ECO:0000313" key="3">
    <source>
        <dbReference type="EMBL" id="EWH12181.1"/>
    </source>
</evidence>
<organism evidence="3 4">
    <name type="scientific">Catenovulum agarivorans DS-2</name>
    <dbReference type="NCBI Taxonomy" id="1328313"/>
    <lineage>
        <taxon>Bacteria</taxon>
        <taxon>Pseudomonadati</taxon>
        <taxon>Pseudomonadota</taxon>
        <taxon>Gammaproteobacteria</taxon>
        <taxon>Alteromonadales</taxon>
        <taxon>Alteromonadaceae</taxon>
        <taxon>Catenovulum</taxon>
    </lineage>
</organism>
<proteinExistence type="predicted"/>
<keyword evidence="4" id="KW-1185">Reference proteome</keyword>
<name>W7QJW2_9ALTE</name>
<evidence type="ECO:0000256" key="1">
    <source>
        <dbReference type="SAM" id="Phobius"/>
    </source>
</evidence>
<dbReference type="Pfam" id="PF13248">
    <property type="entry name" value="Zn_ribbon_3"/>
    <property type="match status" value="1"/>
</dbReference>
<reference evidence="3 4" key="1">
    <citation type="journal article" date="2014" name="Genome Announc.">
        <title>Draft Genome Sequence of the Agar-Degrading Bacterium Catenovulum sp. Strain DS-2, Isolated from Intestines of Haliotis diversicolor.</title>
        <authorList>
            <person name="Shan D."/>
            <person name="Li X."/>
            <person name="Gu Z."/>
            <person name="Wei G."/>
            <person name="Gao Z."/>
            <person name="Shao Z."/>
        </authorList>
    </citation>
    <scope>NUCLEOTIDE SEQUENCE [LARGE SCALE GENOMIC DNA]</scope>
    <source>
        <strain evidence="3 4">DS-2</strain>
    </source>
</reference>
<dbReference type="eggNOG" id="ENOG503315X">
    <property type="taxonomic scope" value="Bacteria"/>
</dbReference>